<dbReference type="EMBL" id="CP080507">
    <property type="protein sequence ID" value="QYM79309.1"/>
    <property type="molecule type" value="Genomic_DNA"/>
</dbReference>
<dbReference type="AlphaFoldDB" id="A0A8F9TWV6"/>
<keyword evidence="2" id="KW-1185">Reference proteome</keyword>
<reference evidence="1" key="1">
    <citation type="submission" date="2021-08" db="EMBL/GenBank/DDBJ databases">
        <title>Genome of a novel bacterium of the phylum Verrucomicrobia, Oleiharenicola sp. KSB-15.</title>
        <authorList>
            <person name="Chung J.-H."/>
            <person name="Ahn J.-H."/>
            <person name="Yoon Y."/>
            <person name="Kim D.-Y."/>
            <person name="An S.-H."/>
            <person name="Park I."/>
            <person name="Yeon J."/>
        </authorList>
    </citation>
    <scope>NUCLEOTIDE SEQUENCE</scope>
    <source>
        <strain evidence="1">KSB-15</strain>
    </source>
</reference>
<accession>A0A8F9TWV6</accession>
<evidence type="ECO:0000313" key="2">
    <source>
        <dbReference type="Proteomes" id="UP000825051"/>
    </source>
</evidence>
<protein>
    <submittedName>
        <fullName evidence="1">Uncharacterized protein</fullName>
    </submittedName>
</protein>
<dbReference type="RefSeq" id="WP_220162997.1">
    <property type="nucleotide sequence ID" value="NZ_CP080507.1"/>
</dbReference>
<evidence type="ECO:0000313" key="1">
    <source>
        <dbReference type="EMBL" id="QYM79309.1"/>
    </source>
</evidence>
<gene>
    <name evidence="1" type="ORF">K0B96_01435</name>
</gene>
<organism evidence="1 2">
    <name type="scientific">Horticoccus luteus</name>
    <dbReference type="NCBI Taxonomy" id="2862869"/>
    <lineage>
        <taxon>Bacteria</taxon>
        <taxon>Pseudomonadati</taxon>
        <taxon>Verrucomicrobiota</taxon>
        <taxon>Opitutia</taxon>
        <taxon>Opitutales</taxon>
        <taxon>Opitutaceae</taxon>
        <taxon>Horticoccus</taxon>
    </lineage>
</organism>
<dbReference type="KEGG" id="ole:K0B96_01435"/>
<dbReference type="Proteomes" id="UP000825051">
    <property type="component" value="Chromosome"/>
</dbReference>
<name>A0A8F9TWV6_9BACT</name>
<sequence length="180" mass="20080">MPLDFAAFHPLVAAVLHRFYEQNDRPAPAPAELLAIAARLWQLIEERHPLHPSDGELSAADAQACTARVLAHSTDELLAIAARQLVKTCLQPSPAACRNSFRETGADGHCRRQDAARARLRVSGSHCVDCPYWQELDAEDHAVFLAQHWQSGDASEFTSHRELFLPEDYRALRRAVLAPR</sequence>
<proteinExistence type="predicted"/>